<dbReference type="EMBL" id="BNJQ01000014">
    <property type="protein sequence ID" value="GHP06825.1"/>
    <property type="molecule type" value="Genomic_DNA"/>
</dbReference>
<evidence type="ECO:0000256" key="3">
    <source>
        <dbReference type="ARBA" id="ARBA00022692"/>
    </source>
</evidence>
<evidence type="ECO:0000256" key="5">
    <source>
        <dbReference type="ARBA" id="ARBA00022964"/>
    </source>
</evidence>
<dbReference type="GO" id="GO:0031418">
    <property type="term" value="F:L-ascorbic acid binding"/>
    <property type="evidence" value="ECO:0007669"/>
    <property type="project" value="InterPro"/>
</dbReference>
<dbReference type="InterPro" id="IPR006620">
    <property type="entry name" value="Pro_4_hyd_alph"/>
</dbReference>
<comment type="catalytic activity">
    <reaction evidence="10">
        <text>L-prolyl-[collagen] + 2-oxoglutarate + O2 = trans-4-hydroxy-L-prolyl-[collagen] + succinate + CO2</text>
        <dbReference type="Rhea" id="RHEA:18945"/>
        <dbReference type="Rhea" id="RHEA-COMP:11676"/>
        <dbReference type="Rhea" id="RHEA-COMP:11680"/>
        <dbReference type="ChEBI" id="CHEBI:15379"/>
        <dbReference type="ChEBI" id="CHEBI:16526"/>
        <dbReference type="ChEBI" id="CHEBI:16810"/>
        <dbReference type="ChEBI" id="CHEBI:30031"/>
        <dbReference type="ChEBI" id="CHEBI:50342"/>
        <dbReference type="ChEBI" id="CHEBI:61965"/>
        <dbReference type="EC" id="1.14.11.2"/>
    </reaction>
</comment>
<dbReference type="GO" id="GO:0005506">
    <property type="term" value="F:iron ion binding"/>
    <property type="evidence" value="ECO:0007669"/>
    <property type="project" value="InterPro"/>
</dbReference>
<keyword evidence="9" id="KW-0472">Membrane</keyword>
<protein>
    <recommendedName>
        <fullName evidence="15">Procollagen-proline 4-dioxygenase</fullName>
    </recommendedName>
</protein>
<reference evidence="13" key="1">
    <citation type="submission" date="2020-10" db="EMBL/GenBank/DDBJ databases">
        <title>Unveiling of a novel bifunctional photoreceptor, Dualchrome1, isolated from a cosmopolitan green alga.</title>
        <authorList>
            <person name="Suzuki S."/>
            <person name="Kawachi M."/>
        </authorList>
    </citation>
    <scope>NUCLEOTIDE SEQUENCE</scope>
    <source>
        <strain evidence="13">NIES 2893</strain>
    </source>
</reference>
<evidence type="ECO:0000256" key="1">
    <source>
        <dbReference type="ARBA" id="ARBA00001961"/>
    </source>
</evidence>
<evidence type="ECO:0000256" key="6">
    <source>
        <dbReference type="ARBA" id="ARBA00022989"/>
    </source>
</evidence>
<dbReference type="SMART" id="SM00702">
    <property type="entry name" value="P4Hc"/>
    <property type="match status" value="1"/>
</dbReference>
<evidence type="ECO:0000256" key="8">
    <source>
        <dbReference type="ARBA" id="ARBA00023004"/>
    </source>
</evidence>
<evidence type="ECO:0000256" key="7">
    <source>
        <dbReference type="ARBA" id="ARBA00023002"/>
    </source>
</evidence>
<dbReference type="InterPro" id="IPR044862">
    <property type="entry name" value="Pro_4_hyd_alph_FE2OG_OXY"/>
</dbReference>
<keyword evidence="4" id="KW-0479">Metal-binding</keyword>
<evidence type="ECO:0000256" key="10">
    <source>
        <dbReference type="ARBA" id="ARBA00049169"/>
    </source>
</evidence>
<evidence type="ECO:0008006" key="15">
    <source>
        <dbReference type="Google" id="ProtNLM"/>
    </source>
</evidence>
<dbReference type="Gene3D" id="2.60.120.620">
    <property type="entry name" value="q2cbj1_9rhob like domain"/>
    <property type="match status" value="1"/>
</dbReference>
<dbReference type="GO" id="GO:0004656">
    <property type="term" value="F:procollagen-proline 4-dioxygenase activity"/>
    <property type="evidence" value="ECO:0007669"/>
    <property type="project" value="UniProtKB-EC"/>
</dbReference>
<dbReference type="AlphaFoldDB" id="A0A830HJA8"/>
<dbReference type="PROSITE" id="PS51670">
    <property type="entry name" value="SHKT"/>
    <property type="match status" value="1"/>
</dbReference>
<evidence type="ECO:0000256" key="9">
    <source>
        <dbReference type="ARBA" id="ARBA00023136"/>
    </source>
</evidence>
<feature type="domain" description="Fe2OG dioxygenase" evidence="11">
    <location>
        <begin position="3"/>
        <end position="126"/>
    </location>
</feature>
<dbReference type="OrthoDB" id="420380at2759"/>
<dbReference type="Pfam" id="PF13640">
    <property type="entry name" value="2OG-FeII_Oxy_3"/>
    <property type="match status" value="1"/>
</dbReference>
<evidence type="ECO:0000259" key="12">
    <source>
        <dbReference type="PROSITE" id="PS51670"/>
    </source>
</evidence>
<proteinExistence type="predicted"/>
<dbReference type="SMART" id="SM00254">
    <property type="entry name" value="ShKT"/>
    <property type="match status" value="1"/>
</dbReference>
<keyword evidence="5" id="KW-0223">Dioxygenase</keyword>
<keyword evidence="3" id="KW-0812">Transmembrane</keyword>
<dbReference type="PROSITE" id="PS51471">
    <property type="entry name" value="FE2OG_OXY"/>
    <property type="match status" value="1"/>
</dbReference>
<evidence type="ECO:0000313" key="13">
    <source>
        <dbReference type="EMBL" id="GHP06825.1"/>
    </source>
</evidence>
<comment type="subcellular location">
    <subcellularLocation>
        <location evidence="2">Endoplasmic reticulum membrane</location>
        <topology evidence="2">Single-pass type II membrane protein</topology>
    </subcellularLocation>
</comment>
<dbReference type="PANTHER" id="PTHR10869:SF246">
    <property type="entry name" value="TRANSMEMBRANE PROLYL 4-HYDROXYLASE"/>
    <property type="match status" value="1"/>
</dbReference>
<feature type="domain" description="ShKT" evidence="12">
    <location>
        <begin position="139"/>
        <end position="173"/>
    </location>
</feature>
<dbReference type="GO" id="GO:0005789">
    <property type="term" value="C:endoplasmic reticulum membrane"/>
    <property type="evidence" value="ECO:0007669"/>
    <property type="project" value="UniProtKB-SubCell"/>
</dbReference>
<accession>A0A830HJA8</accession>
<dbReference type="InterPro" id="IPR045054">
    <property type="entry name" value="P4HA-like"/>
</dbReference>
<dbReference type="Proteomes" id="UP000660262">
    <property type="component" value="Unassembled WGS sequence"/>
</dbReference>
<dbReference type="InterPro" id="IPR003582">
    <property type="entry name" value="ShKT_dom"/>
</dbReference>
<dbReference type="PANTHER" id="PTHR10869">
    <property type="entry name" value="PROLYL 4-HYDROXYLASE ALPHA SUBUNIT"/>
    <property type="match status" value="1"/>
</dbReference>
<sequence length="180" mass="19760">MNNGEGLQILQYEQGQKYEPHYDFFHDQFNKSPANGGQRIATMLMYLSDVEEGGHTVFPNSAQKPPADAPGLNECTKRGLHVKPRKGDALLFYSLTADGEEDRTSLHGACPVVKGVKWSATKWMHVGAFGVGNARRKACVNSNSQCVAWAAQGECEKNPMYMKDECGPACKACTARAIYL</sequence>
<evidence type="ECO:0000256" key="4">
    <source>
        <dbReference type="ARBA" id="ARBA00022723"/>
    </source>
</evidence>
<evidence type="ECO:0000256" key="2">
    <source>
        <dbReference type="ARBA" id="ARBA00004648"/>
    </source>
</evidence>
<evidence type="ECO:0000313" key="14">
    <source>
        <dbReference type="Proteomes" id="UP000660262"/>
    </source>
</evidence>
<keyword evidence="14" id="KW-1185">Reference proteome</keyword>
<organism evidence="13 14">
    <name type="scientific">Pycnococcus provasolii</name>
    <dbReference type="NCBI Taxonomy" id="41880"/>
    <lineage>
        <taxon>Eukaryota</taxon>
        <taxon>Viridiplantae</taxon>
        <taxon>Chlorophyta</taxon>
        <taxon>Pseudoscourfieldiophyceae</taxon>
        <taxon>Pseudoscourfieldiales</taxon>
        <taxon>Pycnococcaceae</taxon>
        <taxon>Pycnococcus</taxon>
    </lineage>
</organism>
<gene>
    <name evidence="13" type="ORF">PPROV_000556900</name>
</gene>
<dbReference type="InterPro" id="IPR005123">
    <property type="entry name" value="Oxoglu/Fe-dep_dioxygenase_dom"/>
</dbReference>
<keyword evidence="6" id="KW-1133">Transmembrane helix</keyword>
<comment type="caution">
    <text evidence="13">The sequence shown here is derived from an EMBL/GenBank/DDBJ whole genome shotgun (WGS) entry which is preliminary data.</text>
</comment>
<name>A0A830HJA8_9CHLO</name>
<dbReference type="Pfam" id="PF01549">
    <property type="entry name" value="ShK"/>
    <property type="match status" value="1"/>
</dbReference>
<evidence type="ECO:0000259" key="11">
    <source>
        <dbReference type="PROSITE" id="PS51471"/>
    </source>
</evidence>
<keyword evidence="7" id="KW-0560">Oxidoreductase</keyword>
<keyword evidence="8" id="KW-0408">Iron</keyword>
<comment type="cofactor">
    <cofactor evidence="1">
        <name>L-ascorbate</name>
        <dbReference type="ChEBI" id="CHEBI:38290"/>
    </cofactor>
</comment>